<dbReference type="OrthoDB" id="226361at2"/>
<accession>A0A4R6KDE2</accession>
<proteinExistence type="predicted"/>
<organism evidence="1 2">
    <name type="scientific">Kribbella caucasensis</name>
    <dbReference type="NCBI Taxonomy" id="2512215"/>
    <lineage>
        <taxon>Bacteria</taxon>
        <taxon>Bacillati</taxon>
        <taxon>Actinomycetota</taxon>
        <taxon>Actinomycetes</taxon>
        <taxon>Propionibacteriales</taxon>
        <taxon>Kribbellaceae</taxon>
        <taxon>Kribbella</taxon>
    </lineage>
</organism>
<gene>
    <name evidence="1" type="ORF">EV643_110275</name>
</gene>
<dbReference type="AlphaFoldDB" id="A0A4R6KDE2"/>
<comment type="caution">
    <text evidence="1">The sequence shown here is derived from an EMBL/GenBank/DDBJ whole genome shotgun (WGS) entry which is preliminary data.</text>
</comment>
<dbReference type="EMBL" id="SNWQ01000010">
    <property type="protein sequence ID" value="TDO46892.1"/>
    <property type="molecule type" value="Genomic_DNA"/>
</dbReference>
<evidence type="ECO:0000313" key="2">
    <source>
        <dbReference type="Proteomes" id="UP000295388"/>
    </source>
</evidence>
<dbReference type="RefSeq" id="WP_133802020.1">
    <property type="nucleotide sequence ID" value="NZ_SNWQ01000010.1"/>
</dbReference>
<name>A0A4R6KDE2_9ACTN</name>
<evidence type="ECO:0000313" key="1">
    <source>
        <dbReference type="EMBL" id="TDO46892.1"/>
    </source>
</evidence>
<dbReference type="Proteomes" id="UP000295388">
    <property type="component" value="Unassembled WGS sequence"/>
</dbReference>
<reference evidence="1 2" key="1">
    <citation type="submission" date="2019-03" db="EMBL/GenBank/DDBJ databases">
        <title>Genomic Encyclopedia of Type Strains, Phase III (KMG-III): the genomes of soil and plant-associated and newly described type strains.</title>
        <authorList>
            <person name="Whitman W."/>
        </authorList>
    </citation>
    <scope>NUCLEOTIDE SEQUENCE [LARGE SCALE GENOMIC DNA]</scope>
    <source>
        <strain evidence="1 2">VKM Ac-2527</strain>
    </source>
</reference>
<sequence length="315" mass="34886">MSWVGKFDTPGSLRDVAAGSPLFDRWHATIAALIKPSTPLSGSGAYVDPSERDLDVTATRAYTWTGFSRPLLMKHRDDRDAAFAEGEDRSTQIEYLEWHVDRDPSGTIVRVTFTTETPEYWKTLAKVDPDRVVALYRELVDPAVRPEDLFDANGKYDTMNRWNTTDGIVHYIMPINSMKDLLGVSQEAERTGTALDGYDALPYRRETGADARINIDLWSINRKGYAVATEDPPGPLIIDWDDSGWTDPDGDPVGDHWTVVRGKRGAALRVVYEVPPAAGYRVGDIRIGGRPIAYGGQLAEHVIMSAHGVIDRGAP</sequence>
<protein>
    <submittedName>
        <fullName evidence="1">Uncharacterized protein</fullName>
    </submittedName>
</protein>
<keyword evidence="2" id="KW-1185">Reference proteome</keyword>